<proteinExistence type="predicted"/>
<keyword evidence="3" id="KW-1185">Reference proteome</keyword>
<name>A0A5B7CLN4_PORTR</name>
<reference evidence="2 3" key="1">
    <citation type="submission" date="2019-05" db="EMBL/GenBank/DDBJ databases">
        <title>Another draft genome of Portunus trituberculatus and its Hox gene families provides insights of decapod evolution.</title>
        <authorList>
            <person name="Jeong J.-H."/>
            <person name="Song I."/>
            <person name="Kim S."/>
            <person name="Choi T."/>
            <person name="Kim D."/>
            <person name="Ryu S."/>
            <person name="Kim W."/>
        </authorList>
    </citation>
    <scope>NUCLEOTIDE SEQUENCE [LARGE SCALE GENOMIC DNA]</scope>
    <source>
        <tissue evidence="2">Muscle</tissue>
    </source>
</reference>
<feature type="region of interest" description="Disordered" evidence="1">
    <location>
        <begin position="1"/>
        <end position="24"/>
    </location>
</feature>
<dbReference type="Proteomes" id="UP000324222">
    <property type="component" value="Unassembled WGS sequence"/>
</dbReference>
<evidence type="ECO:0000313" key="3">
    <source>
        <dbReference type="Proteomes" id="UP000324222"/>
    </source>
</evidence>
<dbReference type="AlphaFoldDB" id="A0A5B7CLN4"/>
<comment type="caution">
    <text evidence="2">The sequence shown here is derived from an EMBL/GenBank/DDBJ whole genome shotgun (WGS) entry which is preliminary data.</text>
</comment>
<evidence type="ECO:0000313" key="2">
    <source>
        <dbReference type="EMBL" id="MPC10330.1"/>
    </source>
</evidence>
<organism evidence="2 3">
    <name type="scientific">Portunus trituberculatus</name>
    <name type="common">Swimming crab</name>
    <name type="synonym">Neptunus trituberculatus</name>
    <dbReference type="NCBI Taxonomy" id="210409"/>
    <lineage>
        <taxon>Eukaryota</taxon>
        <taxon>Metazoa</taxon>
        <taxon>Ecdysozoa</taxon>
        <taxon>Arthropoda</taxon>
        <taxon>Crustacea</taxon>
        <taxon>Multicrustacea</taxon>
        <taxon>Malacostraca</taxon>
        <taxon>Eumalacostraca</taxon>
        <taxon>Eucarida</taxon>
        <taxon>Decapoda</taxon>
        <taxon>Pleocyemata</taxon>
        <taxon>Brachyura</taxon>
        <taxon>Eubrachyura</taxon>
        <taxon>Portunoidea</taxon>
        <taxon>Portunidae</taxon>
        <taxon>Portuninae</taxon>
        <taxon>Portunus</taxon>
    </lineage>
</organism>
<accession>A0A5B7CLN4</accession>
<evidence type="ECO:0000256" key="1">
    <source>
        <dbReference type="SAM" id="MobiDB-lite"/>
    </source>
</evidence>
<protein>
    <submittedName>
        <fullName evidence="2">Uncharacterized protein</fullName>
    </submittedName>
</protein>
<gene>
    <name evidence="2" type="ORF">E2C01_002964</name>
</gene>
<dbReference type="EMBL" id="VSRR010000112">
    <property type="protein sequence ID" value="MPC10330.1"/>
    <property type="molecule type" value="Genomic_DNA"/>
</dbReference>
<sequence length="90" mass="9570">MITPALSIHASFPAPPCPAQDSSKVAAPNNISPLRNKSDKPCTCLNTLTATDNIRVHHRLSDTRNGMEGHTWMVHSPRIGIGSRSGGGVD</sequence>